<evidence type="ECO:0000256" key="1">
    <source>
        <dbReference type="SAM" id="Phobius"/>
    </source>
</evidence>
<feature type="transmembrane region" description="Helical" evidence="1">
    <location>
        <begin position="15"/>
        <end position="33"/>
    </location>
</feature>
<keyword evidence="1" id="KW-0812">Transmembrane</keyword>
<name>A0A8H4LEL4_9HYPO</name>
<evidence type="ECO:0000313" key="2">
    <source>
        <dbReference type="EMBL" id="KAF4466733.1"/>
    </source>
</evidence>
<proteinExistence type="predicted"/>
<comment type="caution">
    <text evidence="2">The sequence shown here is derived from an EMBL/GenBank/DDBJ whole genome shotgun (WGS) entry which is preliminary data.</text>
</comment>
<keyword evidence="3" id="KW-1185">Reference proteome</keyword>
<dbReference type="AlphaFoldDB" id="A0A8H4LEL4"/>
<protein>
    <submittedName>
        <fullName evidence="2">Uncharacterized protein</fullName>
    </submittedName>
</protein>
<keyword evidence="1" id="KW-0472">Membrane</keyword>
<dbReference type="EMBL" id="JAADYS010000831">
    <property type="protein sequence ID" value="KAF4466733.1"/>
    <property type="molecule type" value="Genomic_DNA"/>
</dbReference>
<feature type="transmembrane region" description="Helical" evidence="1">
    <location>
        <begin position="94"/>
        <end position="113"/>
    </location>
</feature>
<accession>A0A8H4LEL4</accession>
<dbReference type="OrthoDB" id="89349at2759"/>
<dbReference type="Proteomes" id="UP000554235">
    <property type="component" value="Unassembled WGS sequence"/>
</dbReference>
<sequence>MSETPVASEGRLRRALFALPMLGLSAIMTRAFAMGKPIAPVLQGILKDLRFTSPEGVDVGIIKEFYRIPILDGIFAHITVAFAQLQFFTDQKAYWHSLVFLTDFAGMYAVGLIESYRPANKFPALRFPVIYMFLSQLLGIGFLAPIYFYLFYVFTPA</sequence>
<gene>
    <name evidence="2" type="ORF">FALBO_6398</name>
</gene>
<feature type="transmembrane region" description="Helical" evidence="1">
    <location>
        <begin position="125"/>
        <end position="152"/>
    </location>
</feature>
<reference evidence="2 3" key="1">
    <citation type="submission" date="2020-01" db="EMBL/GenBank/DDBJ databases">
        <title>Identification and distribution of gene clusters putatively required for synthesis of sphingolipid metabolism inhibitors in phylogenetically diverse species of the filamentous fungus Fusarium.</title>
        <authorList>
            <person name="Kim H.-S."/>
            <person name="Busman M."/>
            <person name="Brown D.W."/>
            <person name="Divon H."/>
            <person name="Uhlig S."/>
            <person name="Proctor R.H."/>
        </authorList>
    </citation>
    <scope>NUCLEOTIDE SEQUENCE [LARGE SCALE GENOMIC DNA]</scope>
    <source>
        <strain evidence="2 3">NRRL 20459</strain>
    </source>
</reference>
<organism evidence="2 3">
    <name type="scientific">Fusarium albosuccineum</name>
    <dbReference type="NCBI Taxonomy" id="1237068"/>
    <lineage>
        <taxon>Eukaryota</taxon>
        <taxon>Fungi</taxon>
        <taxon>Dikarya</taxon>
        <taxon>Ascomycota</taxon>
        <taxon>Pezizomycotina</taxon>
        <taxon>Sordariomycetes</taxon>
        <taxon>Hypocreomycetidae</taxon>
        <taxon>Hypocreales</taxon>
        <taxon>Nectriaceae</taxon>
        <taxon>Fusarium</taxon>
        <taxon>Fusarium decemcellulare species complex</taxon>
    </lineage>
</organism>
<evidence type="ECO:0000313" key="3">
    <source>
        <dbReference type="Proteomes" id="UP000554235"/>
    </source>
</evidence>
<keyword evidence="1" id="KW-1133">Transmembrane helix</keyword>